<dbReference type="InterPro" id="IPR052901">
    <property type="entry name" value="Bact_TGase-like"/>
</dbReference>
<dbReference type="PANTHER" id="PTHR42736">
    <property type="entry name" value="PROTEIN-GLUTAMINE GAMMA-GLUTAMYLTRANSFERASE"/>
    <property type="match status" value="1"/>
</dbReference>
<comment type="caution">
    <text evidence="3">The sequence shown here is derived from an EMBL/GenBank/DDBJ whole genome shotgun (WGS) entry which is preliminary data.</text>
</comment>
<feature type="transmembrane region" description="Helical" evidence="1">
    <location>
        <begin position="127"/>
        <end position="145"/>
    </location>
</feature>
<gene>
    <name evidence="3" type="ORF">EOD73_00865</name>
</gene>
<evidence type="ECO:0000313" key="4">
    <source>
        <dbReference type="Proteomes" id="UP000288587"/>
    </source>
</evidence>
<feature type="transmembrane region" description="Helical" evidence="1">
    <location>
        <begin position="53"/>
        <end position="70"/>
    </location>
</feature>
<dbReference type="EMBL" id="SACM01000001">
    <property type="protein sequence ID" value="RVT87611.1"/>
    <property type="molecule type" value="Genomic_DNA"/>
</dbReference>
<evidence type="ECO:0000259" key="2">
    <source>
        <dbReference type="SMART" id="SM00460"/>
    </source>
</evidence>
<dbReference type="PANTHER" id="PTHR42736:SF1">
    <property type="entry name" value="PROTEIN-GLUTAMINE GAMMA-GLUTAMYLTRANSFERASE"/>
    <property type="match status" value="1"/>
</dbReference>
<proteinExistence type="predicted"/>
<feature type="domain" description="Transglutaminase-like" evidence="2">
    <location>
        <begin position="408"/>
        <end position="479"/>
    </location>
</feature>
<protein>
    <submittedName>
        <fullName evidence="3">DUF3488 domain-containing protein</fullName>
    </submittedName>
</protein>
<dbReference type="InterPro" id="IPR002931">
    <property type="entry name" value="Transglutaminase-like"/>
</dbReference>
<evidence type="ECO:0000256" key="1">
    <source>
        <dbReference type="SAM" id="Phobius"/>
    </source>
</evidence>
<dbReference type="Pfam" id="PF11992">
    <property type="entry name" value="TgpA_N"/>
    <property type="match status" value="1"/>
</dbReference>
<dbReference type="OrthoDB" id="9804872at2"/>
<dbReference type="RefSeq" id="WP_127679952.1">
    <property type="nucleotide sequence ID" value="NZ_SACM01000001.1"/>
</dbReference>
<dbReference type="Gene3D" id="3.10.620.30">
    <property type="match status" value="1"/>
</dbReference>
<dbReference type="Pfam" id="PF01841">
    <property type="entry name" value="Transglut_core"/>
    <property type="match status" value="1"/>
</dbReference>
<accession>A0A437LQG2</accession>
<dbReference type="SMART" id="SM00460">
    <property type="entry name" value="TGc"/>
    <property type="match status" value="1"/>
</dbReference>
<dbReference type="SUPFAM" id="SSF54001">
    <property type="entry name" value="Cysteine proteinases"/>
    <property type="match status" value="1"/>
</dbReference>
<reference evidence="3 4" key="1">
    <citation type="submission" date="2019-01" db="EMBL/GenBank/DDBJ databases">
        <authorList>
            <person name="Chen W.-M."/>
        </authorList>
    </citation>
    <scope>NUCLEOTIDE SEQUENCE [LARGE SCALE GENOMIC DNA]</scope>
    <source>
        <strain evidence="3 4">CCP-18</strain>
    </source>
</reference>
<dbReference type="AlphaFoldDB" id="A0A437LQG2"/>
<dbReference type="InterPro" id="IPR021878">
    <property type="entry name" value="TgpA_N"/>
</dbReference>
<name>A0A437LQG2_9BURK</name>
<organism evidence="3 4">
    <name type="scientific">Inhella crocodyli</name>
    <dbReference type="NCBI Taxonomy" id="2499851"/>
    <lineage>
        <taxon>Bacteria</taxon>
        <taxon>Pseudomonadati</taxon>
        <taxon>Pseudomonadota</taxon>
        <taxon>Betaproteobacteria</taxon>
        <taxon>Burkholderiales</taxon>
        <taxon>Sphaerotilaceae</taxon>
        <taxon>Inhella</taxon>
    </lineage>
</organism>
<keyword evidence="1" id="KW-0812">Transmembrane</keyword>
<feature type="transmembrane region" description="Helical" evidence="1">
    <location>
        <begin position="12"/>
        <end position="41"/>
    </location>
</feature>
<sequence length="670" mass="74004">MTLSREQRDTGFLIGVVALAIGPHLWRVPLWAAALALALLAWRAALAWRTKALPARWVLLLIAVAAAVGAKLSHGVLVGRASGLTLVSILLALKLLEMHGRRDAFVVFFLGFFLVLTQFLYSQALWVAAWTLLSVWGLLTALVLAQMPLGQPSLKIAAREAARTTAYGLPVMVLLFLLFPRIGPLWGVPSHTGSAGLSDEMSFGDVSTLALDERIALRLRPIEGRLPPPGQFYLRGRVLTVFDGQAWKPANAVAAPPEALVLSGGVLRYEMMLEPLRASVLPVLEHSPGQPGETWQLEGLTLQRSPDLSWVAPRPMTETLRVEAVAVPPSGVQRGPFDEHPSLRAARVLPPGLNPRMRDWSQALRARAGSDAAFVQAVLSHIRQSPFAYTLNPGVYGEFTPHGIDEFWFDRRLGFCEHYASAFVVALRNAGVPARVVTGYQGHDPEPQDGWTVVRNANAHAWAEYWLPGQGWLRADPTGAVAPERVERGLALIAPTGVLRGAIDAVNPTLWAGVRRLAEGLDLRWQAWVLDYKRDQQFKLLDDLGFDAPDWTALGQVAAGTIALLATMTLAWQRWQARRRDAWPQRLARVHASLLERGWPARPNEAPLRWAQAVREAGGPPAAAQALVELEAWRYGPEATPAEGWRERRREAARWRAWWRRWRQALKGSA</sequence>
<feature type="transmembrane region" description="Helical" evidence="1">
    <location>
        <begin position="166"/>
        <end position="186"/>
    </location>
</feature>
<dbReference type="Proteomes" id="UP000288587">
    <property type="component" value="Unassembled WGS sequence"/>
</dbReference>
<evidence type="ECO:0000313" key="3">
    <source>
        <dbReference type="EMBL" id="RVT87611.1"/>
    </source>
</evidence>
<keyword evidence="1" id="KW-1133">Transmembrane helix</keyword>
<feature type="transmembrane region" description="Helical" evidence="1">
    <location>
        <begin position="103"/>
        <end position="121"/>
    </location>
</feature>
<keyword evidence="4" id="KW-1185">Reference proteome</keyword>
<keyword evidence="1" id="KW-0472">Membrane</keyword>
<dbReference type="InterPro" id="IPR038765">
    <property type="entry name" value="Papain-like_cys_pep_sf"/>
</dbReference>